<evidence type="ECO:0000313" key="1">
    <source>
        <dbReference type="EMBL" id="SFH72274.1"/>
    </source>
</evidence>
<dbReference type="Pfam" id="PF10719">
    <property type="entry name" value="ComFB"/>
    <property type="match status" value="1"/>
</dbReference>
<gene>
    <name evidence="1" type="ORF">SAMN04487861_10356</name>
</gene>
<dbReference type="RefSeq" id="WP_075442107.1">
    <property type="nucleotide sequence ID" value="NZ_FOQK01000003.1"/>
</dbReference>
<dbReference type="Proteomes" id="UP000183639">
    <property type="component" value="Unassembled WGS sequence"/>
</dbReference>
<dbReference type="OrthoDB" id="5616024at2"/>
<reference evidence="1 2" key="1">
    <citation type="submission" date="2016-10" db="EMBL/GenBank/DDBJ databases">
        <authorList>
            <person name="de Groot N.N."/>
        </authorList>
    </citation>
    <scope>NUCLEOTIDE SEQUENCE [LARGE SCALE GENOMIC DNA]</scope>
    <source>
        <strain evidence="1 2">Z108</strain>
    </source>
</reference>
<evidence type="ECO:0000313" key="2">
    <source>
        <dbReference type="Proteomes" id="UP000183639"/>
    </source>
</evidence>
<protein>
    <submittedName>
        <fullName evidence="1">Competence protein ComFB</fullName>
    </submittedName>
</protein>
<dbReference type="InterPro" id="IPR019657">
    <property type="entry name" value="ComFB"/>
</dbReference>
<dbReference type="EMBL" id="FOQK01000003">
    <property type="protein sequence ID" value="SFH72274.1"/>
    <property type="molecule type" value="Genomic_DNA"/>
</dbReference>
<name>A0A1I3CCJ2_SELRU</name>
<accession>A0A1I3CCJ2</accession>
<dbReference type="AlphaFoldDB" id="A0A1I3CCJ2"/>
<organism evidence="1 2">
    <name type="scientific">Selenomonas ruminantium</name>
    <dbReference type="NCBI Taxonomy" id="971"/>
    <lineage>
        <taxon>Bacteria</taxon>
        <taxon>Bacillati</taxon>
        <taxon>Bacillota</taxon>
        <taxon>Negativicutes</taxon>
        <taxon>Selenomonadales</taxon>
        <taxon>Selenomonadaceae</taxon>
        <taxon>Selenomonas</taxon>
    </lineage>
</organism>
<proteinExistence type="predicted"/>
<sequence>MELKNCMEEVVQDKLDIVLEQYPDCCRCEQCRSDIAALALNQLPPRYVSTRKGDVFVRVSEMTTEGEVTVIQAIAKAIEIVSKNPHHTTKS</sequence>